<dbReference type="OrthoDB" id="34624at2"/>
<reference evidence="2 3" key="1">
    <citation type="submission" date="2019-10" db="EMBL/GenBank/DDBJ databases">
        <authorList>
            <person name="Dong K."/>
        </authorList>
    </citation>
    <scope>NUCLEOTIDE SEQUENCE [LARGE SCALE GENOMIC DNA]</scope>
    <source>
        <strain evidence="2 3">DSM 28960</strain>
    </source>
</reference>
<sequence>MENEAKKELLRKSYGEVFQILRETKHISQTVAAGGKTLQGNLSRFEKGGNIPAVDTFFNFLLNIKVDPAEYFHALNNHLVKKDIFLYVDMVGKAYTLQDAPTLEEIIKNLENQEKDNSNLDKFTLDRIMAEAVLSLIDPEFKIPKTDADRIRDYLKNTRYWGYYELRLLGWTSRLFDFIQLTEISDRVIFFATKNEVSPHVKRQIILCELNILDSLLLQKQYTAAKSIIKHLEQYGIPENFYYEKSGLVYLKAKCDYLTGHTESLETMKAHLSALELYGCTGTAAICREEIEDMIKHPNARGLVPYDREDANKEE</sequence>
<dbReference type="EMBL" id="WITJ01000001">
    <property type="protein sequence ID" value="MQW38353.1"/>
    <property type="molecule type" value="Genomic_DNA"/>
</dbReference>
<comment type="caution">
    <text evidence="2">The sequence shown here is derived from an EMBL/GenBank/DDBJ whole genome shotgun (WGS) entry which is preliminary data.</text>
</comment>
<gene>
    <name evidence="2" type="ORF">GHI93_00085</name>
</gene>
<evidence type="ECO:0000259" key="1">
    <source>
        <dbReference type="Pfam" id="PF21259"/>
    </source>
</evidence>
<dbReference type="InterPro" id="IPR053163">
    <property type="entry name" value="HTH-type_regulator_Rgg"/>
</dbReference>
<protein>
    <recommendedName>
        <fullName evidence="1">HTH-type transcriptional regulator Rgg C-terminal domain-containing protein</fullName>
    </recommendedName>
</protein>
<evidence type="ECO:0000313" key="3">
    <source>
        <dbReference type="Proteomes" id="UP000439550"/>
    </source>
</evidence>
<evidence type="ECO:0000313" key="2">
    <source>
        <dbReference type="EMBL" id="MQW38353.1"/>
    </source>
</evidence>
<dbReference type="InterPro" id="IPR010057">
    <property type="entry name" value="Transcription_activator_Rgg_C"/>
</dbReference>
<accession>A0A7X1Z6B8</accession>
<dbReference type="PANTHER" id="PTHR37038">
    <property type="entry name" value="TRANSCRIPTIONAL REGULATOR-RELATED"/>
    <property type="match status" value="1"/>
</dbReference>
<dbReference type="CDD" id="cd00093">
    <property type="entry name" value="HTH_XRE"/>
    <property type="match status" value="1"/>
</dbReference>
<dbReference type="InterPro" id="IPR001387">
    <property type="entry name" value="Cro/C1-type_HTH"/>
</dbReference>
<proteinExistence type="predicted"/>
<dbReference type="Gene3D" id="1.25.40.400">
    <property type="match status" value="1"/>
</dbReference>
<keyword evidence="3" id="KW-1185">Reference proteome</keyword>
<dbReference type="RefSeq" id="WP_153494475.1">
    <property type="nucleotide sequence ID" value="NZ_CBCRWP010000001.1"/>
</dbReference>
<dbReference type="Proteomes" id="UP000439550">
    <property type="component" value="Unassembled WGS sequence"/>
</dbReference>
<dbReference type="NCBIfam" id="TIGR01716">
    <property type="entry name" value="RGG_Cterm"/>
    <property type="match status" value="1"/>
</dbReference>
<feature type="domain" description="HTH-type transcriptional regulator Rgg C-terminal" evidence="1">
    <location>
        <begin position="108"/>
        <end position="285"/>
    </location>
</feature>
<organism evidence="2 3">
    <name type="scientific">Lactococcus hircilactis</name>
    <dbReference type="NCBI Taxonomy" id="1494462"/>
    <lineage>
        <taxon>Bacteria</taxon>
        <taxon>Bacillati</taxon>
        <taxon>Bacillota</taxon>
        <taxon>Bacilli</taxon>
        <taxon>Lactobacillales</taxon>
        <taxon>Streptococcaceae</taxon>
        <taxon>Lactococcus</taxon>
    </lineage>
</organism>
<dbReference type="AlphaFoldDB" id="A0A7X1Z6B8"/>
<dbReference type="Pfam" id="PF21259">
    <property type="entry name" value="Rgg_C"/>
    <property type="match status" value="1"/>
</dbReference>
<name>A0A7X1Z6B8_9LACT</name>